<dbReference type="SUPFAM" id="SSF56112">
    <property type="entry name" value="Protein kinase-like (PK-like)"/>
    <property type="match status" value="1"/>
</dbReference>
<sequence>MPPRRKALPCPLPEGWILTDTEKRKWRLGKIIGKGGFGVIYLASDHVETPVTEDSNYVIKIEYHENGPLFSELKFYQRAAKPESISNWKRVKKLDFLGIPTYWGAGLSEHNGTRYRFMVMDRLGTDLQKVLVDNAEQLKKQTVLQLGCLMVDVLEYIHDNEYVHADIKAANLLLGHRDPDKVYLADYGLSYRYRPNGEHKDYKENPKKGHNGTIEYTSIDAHRGVAPSRRGDLEVLGYCLLHWQSGTLPWLSVLRNPVQVQEAKSKLMDNLPHSVIQLSSPGINLAEVAQYLLAVKMLGYKEKPDYDALRKVLSNVRPRGPLDLSRPTAAESSRPAANRYLSQAQPAIRSTKPKPVTHDEDLTKLQYRTKEKAKTEKQKPSKVNSAADTRVRSRRVASDPDDDQEDDYDPQPPRFHPKTRGGTKQTQRNQQVNSAADTRVRSRSDPDDDQEDDYDPQPPRFHPKTREGTKQTQRNQQLAPVFGLGRGEENSLQIWKQHNKPELQDFIPDVTDHWRRNGWDKPKYSQLEEIDYNRHQLNADVPSDFYSPQSNRNDIENSKDKPFTQRSCKIYACIITVALFLFLLAFKIY</sequence>
<dbReference type="InterPro" id="IPR017441">
    <property type="entry name" value="Protein_kinase_ATP_BS"/>
</dbReference>
<accession>A0A8T0BY08</accession>
<feature type="compositionally biased region" description="Basic and acidic residues" evidence="5">
    <location>
        <begin position="356"/>
        <end position="379"/>
    </location>
</feature>
<feature type="transmembrane region" description="Helical" evidence="6">
    <location>
        <begin position="569"/>
        <end position="586"/>
    </location>
</feature>
<dbReference type="Proteomes" id="UP000606274">
    <property type="component" value="Unassembled WGS sequence"/>
</dbReference>
<feature type="binding site" evidence="4">
    <location>
        <position position="60"/>
    </location>
    <ligand>
        <name>ATP</name>
        <dbReference type="ChEBI" id="CHEBI:30616"/>
    </ligand>
</feature>
<dbReference type="AlphaFoldDB" id="A0A8T0BY08"/>
<evidence type="ECO:0000313" key="8">
    <source>
        <dbReference type="EMBL" id="KAF7710387.1"/>
    </source>
</evidence>
<keyword evidence="6" id="KW-0472">Membrane</keyword>
<proteinExistence type="predicted"/>
<reference evidence="8" key="1">
    <citation type="submission" date="2020-08" db="EMBL/GenBank/DDBJ databases">
        <title>Chromosome-level assembly of Southern catfish (Silurus meridionalis) provides insights into visual adaptation to the nocturnal and benthic lifestyles.</title>
        <authorList>
            <person name="Zhang Y."/>
            <person name="Wang D."/>
            <person name="Peng Z."/>
        </authorList>
    </citation>
    <scope>NUCLEOTIDE SEQUENCE</scope>
    <source>
        <strain evidence="8">SWU-2019-XX</strain>
        <tissue evidence="8">Muscle</tissue>
    </source>
</reference>
<evidence type="ECO:0000256" key="5">
    <source>
        <dbReference type="SAM" id="MobiDB-lite"/>
    </source>
</evidence>
<dbReference type="PROSITE" id="PS00107">
    <property type="entry name" value="PROTEIN_KINASE_ATP"/>
    <property type="match status" value="1"/>
</dbReference>
<keyword evidence="6" id="KW-0812">Transmembrane</keyword>
<protein>
    <recommendedName>
        <fullName evidence="1">non-specific serine/threonine protein kinase</fullName>
        <ecNumber evidence="1">2.7.11.1</ecNumber>
    </recommendedName>
</protein>
<keyword evidence="6" id="KW-1133">Transmembrane helix</keyword>
<feature type="domain" description="Protein kinase" evidence="7">
    <location>
        <begin position="26"/>
        <end position="348"/>
    </location>
</feature>
<dbReference type="InterPro" id="IPR050235">
    <property type="entry name" value="CK1_Ser-Thr_kinase"/>
</dbReference>
<feature type="compositionally biased region" description="Acidic residues" evidence="5">
    <location>
        <begin position="446"/>
        <end position="455"/>
    </location>
</feature>
<feature type="compositionally biased region" description="Acidic residues" evidence="5">
    <location>
        <begin position="399"/>
        <end position="409"/>
    </location>
</feature>
<gene>
    <name evidence="8" type="ORF">HF521_009259</name>
</gene>
<dbReference type="GO" id="GO:0005524">
    <property type="term" value="F:ATP binding"/>
    <property type="evidence" value="ECO:0007669"/>
    <property type="project" value="UniProtKB-UniRule"/>
</dbReference>
<dbReference type="EC" id="2.7.11.1" evidence="1"/>
<evidence type="ECO:0000313" key="9">
    <source>
        <dbReference type="Proteomes" id="UP000606274"/>
    </source>
</evidence>
<dbReference type="PANTHER" id="PTHR11909">
    <property type="entry name" value="CASEIN KINASE-RELATED"/>
    <property type="match status" value="1"/>
</dbReference>
<evidence type="ECO:0000256" key="6">
    <source>
        <dbReference type="SAM" id="Phobius"/>
    </source>
</evidence>
<dbReference type="SMART" id="SM00220">
    <property type="entry name" value="S_TKc"/>
    <property type="match status" value="1"/>
</dbReference>
<evidence type="ECO:0000256" key="2">
    <source>
        <dbReference type="ARBA" id="ARBA00022741"/>
    </source>
</evidence>
<comment type="caution">
    <text evidence="8">The sequence shown here is derived from an EMBL/GenBank/DDBJ whole genome shotgun (WGS) entry which is preliminary data.</text>
</comment>
<keyword evidence="3 4" id="KW-0067">ATP-binding</keyword>
<dbReference type="Pfam" id="PF00069">
    <property type="entry name" value="Pkinase"/>
    <property type="match status" value="1"/>
</dbReference>
<evidence type="ECO:0000256" key="4">
    <source>
        <dbReference type="PROSITE-ProRule" id="PRU10141"/>
    </source>
</evidence>
<feature type="region of interest" description="Disordered" evidence="5">
    <location>
        <begin position="318"/>
        <end position="476"/>
    </location>
</feature>
<evidence type="ECO:0000256" key="3">
    <source>
        <dbReference type="ARBA" id="ARBA00022840"/>
    </source>
</evidence>
<feature type="compositionally biased region" description="Polar residues" evidence="5">
    <location>
        <begin position="422"/>
        <end position="436"/>
    </location>
</feature>
<keyword evidence="9" id="KW-1185">Reference proteome</keyword>
<name>A0A8T0BY08_SILME</name>
<dbReference type="InterPro" id="IPR000719">
    <property type="entry name" value="Prot_kinase_dom"/>
</dbReference>
<dbReference type="EMBL" id="JABFDY010000002">
    <property type="protein sequence ID" value="KAF7710387.1"/>
    <property type="molecule type" value="Genomic_DNA"/>
</dbReference>
<keyword evidence="2 4" id="KW-0547">Nucleotide-binding</keyword>
<dbReference type="Gene3D" id="1.10.510.10">
    <property type="entry name" value="Transferase(Phosphotransferase) domain 1"/>
    <property type="match status" value="1"/>
</dbReference>
<dbReference type="InterPro" id="IPR011009">
    <property type="entry name" value="Kinase-like_dom_sf"/>
</dbReference>
<dbReference type="OrthoDB" id="2687620at2759"/>
<evidence type="ECO:0000259" key="7">
    <source>
        <dbReference type="PROSITE" id="PS50011"/>
    </source>
</evidence>
<dbReference type="InterPro" id="IPR008271">
    <property type="entry name" value="Ser/Thr_kinase_AS"/>
</dbReference>
<dbReference type="PROSITE" id="PS50011">
    <property type="entry name" value="PROTEIN_KINASE_DOM"/>
    <property type="match status" value="1"/>
</dbReference>
<dbReference type="PROSITE" id="PS00108">
    <property type="entry name" value="PROTEIN_KINASE_ST"/>
    <property type="match status" value="1"/>
</dbReference>
<evidence type="ECO:0000256" key="1">
    <source>
        <dbReference type="ARBA" id="ARBA00012513"/>
    </source>
</evidence>
<organism evidence="8 9">
    <name type="scientific">Silurus meridionalis</name>
    <name type="common">Southern catfish</name>
    <name type="synonym">Silurus soldatovi meridionalis</name>
    <dbReference type="NCBI Taxonomy" id="175797"/>
    <lineage>
        <taxon>Eukaryota</taxon>
        <taxon>Metazoa</taxon>
        <taxon>Chordata</taxon>
        <taxon>Craniata</taxon>
        <taxon>Vertebrata</taxon>
        <taxon>Euteleostomi</taxon>
        <taxon>Actinopterygii</taxon>
        <taxon>Neopterygii</taxon>
        <taxon>Teleostei</taxon>
        <taxon>Ostariophysi</taxon>
        <taxon>Siluriformes</taxon>
        <taxon>Siluridae</taxon>
        <taxon>Silurus</taxon>
    </lineage>
</organism>
<dbReference type="GO" id="GO:0004674">
    <property type="term" value="F:protein serine/threonine kinase activity"/>
    <property type="evidence" value="ECO:0007669"/>
    <property type="project" value="UniProtKB-EC"/>
</dbReference>